<sequence>MTVRNLILSGGVNHPCRETSARLAELLAEVGIESEVTEDLDAAMAGLASAPVDLVTVNALRWRMGAERYAPQRDEWALHLSSAARTGMLAHLRRAGGLLGIHTASICFDDWPEWGRILGGAWDWDRSSHPPLGEARVSVAPGGDPLVSGLGDFATVDEIYGFLRTEPDVEGLLVATHGGVAHPVLWRRHFGAARVVYDALGHDLRGYEPSTQREVIRRAGRWAATGEWSGR</sequence>
<dbReference type="InterPro" id="IPR029010">
    <property type="entry name" value="ThuA-like"/>
</dbReference>
<evidence type="ECO:0000259" key="1">
    <source>
        <dbReference type="Pfam" id="PF06283"/>
    </source>
</evidence>
<dbReference type="Gene3D" id="3.40.50.880">
    <property type="match status" value="1"/>
</dbReference>
<dbReference type="EMBL" id="WJHE01000567">
    <property type="protein sequence ID" value="MST33345.1"/>
    <property type="molecule type" value="Genomic_DNA"/>
</dbReference>
<reference evidence="2 3" key="1">
    <citation type="submission" date="2019-11" db="EMBL/GenBank/DDBJ databases">
        <title>Acidiferrimicrobium australis gen. nov., sp. nov., an acidophilic and obligately heterotrophic, member of the Actinobacteria that catalyses dissimilatory oxido- reduction of iron isolated from metal-rich acidic water in Chile.</title>
        <authorList>
            <person name="Gonzalez D."/>
            <person name="Huber K."/>
            <person name="Hedrich S."/>
            <person name="Rojas-Villalobos C."/>
            <person name="Quatrini R."/>
            <person name="Dinamarca M.A."/>
            <person name="Schwarz A."/>
            <person name="Canales C."/>
            <person name="Nancucheo I."/>
        </authorList>
    </citation>
    <scope>NUCLEOTIDE SEQUENCE [LARGE SCALE GENOMIC DNA]</scope>
    <source>
        <strain evidence="2 3">USS-CCA1</strain>
    </source>
</reference>
<dbReference type="InterPro" id="IPR029062">
    <property type="entry name" value="Class_I_gatase-like"/>
</dbReference>
<dbReference type="Proteomes" id="UP000437736">
    <property type="component" value="Unassembled WGS sequence"/>
</dbReference>
<dbReference type="PANTHER" id="PTHR40469:SF2">
    <property type="entry name" value="GALACTOSE-BINDING DOMAIN-LIKE SUPERFAMILY PROTEIN"/>
    <property type="match status" value="1"/>
</dbReference>
<keyword evidence="3" id="KW-1185">Reference proteome</keyword>
<proteinExistence type="predicted"/>
<feature type="domain" description="ThuA-like" evidence="1">
    <location>
        <begin position="6"/>
        <end position="223"/>
    </location>
</feature>
<accession>A0ABW9QU14</accession>
<comment type="caution">
    <text evidence="2">The sequence shown here is derived from an EMBL/GenBank/DDBJ whole genome shotgun (WGS) entry which is preliminary data.</text>
</comment>
<dbReference type="SUPFAM" id="SSF52317">
    <property type="entry name" value="Class I glutamine amidotransferase-like"/>
    <property type="match status" value="1"/>
</dbReference>
<protein>
    <submittedName>
        <fullName evidence="2">ThuA domain-containing protein</fullName>
    </submittedName>
</protein>
<gene>
    <name evidence="2" type="ORF">GHK86_11530</name>
</gene>
<name>A0ABW9QU14_9ACTN</name>
<dbReference type="PANTHER" id="PTHR40469">
    <property type="entry name" value="SECRETED GLYCOSYL HYDROLASE"/>
    <property type="match status" value="1"/>
</dbReference>
<organism evidence="2 3">
    <name type="scientific">Acidiferrimicrobium australe</name>
    <dbReference type="NCBI Taxonomy" id="2664430"/>
    <lineage>
        <taxon>Bacteria</taxon>
        <taxon>Bacillati</taxon>
        <taxon>Actinomycetota</taxon>
        <taxon>Acidimicrobiia</taxon>
        <taxon>Acidimicrobiales</taxon>
        <taxon>Acidimicrobiaceae</taxon>
        <taxon>Acidiferrimicrobium</taxon>
    </lineage>
</organism>
<dbReference type="Pfam" id="PF06283">
    <property type="entry name" value="ThuA"/>
    <property type="match status" value="1"/>
</dbReference>
<evidence type="ECO:0000313" key="2">
    <source>
        <dbReference type="EMBL" id="MST33345.1"/>
    </source>
</evidence>
<evidence type="ECO:0000313" key="3">
    <source>
        <dbReference type="Proteomes" id="UP000437736"/>
    </source>
</evidence>